<dbReference type="Pfam" id="PF02391">
    <property type="entry name" value="MoaE"/>
    <property type="match status" value="1"/>
</dbReference>
<proteinExistence type="inferred from homology"/>
<evidence type="ECO:0000256" key="8">
    <source>
        <dbReference type="ARBA" id="ARBA00029745"/>
    </source>
</evidence>
<dbReference type="RefSeq" id="WP_184016964.1">
    <property type="nucleotide sequence ID" value="NZ_JACIJC010000002.1"/>
</dbReference>
<comment type="similarity">
    <text evidence="2">Belongs to the MoaE family.</text>
</comment>
<evidence type="ECO:0000256" key="3">
    <source>
        <dbReference type="ARBA" id="ARBA00011950"/>
    </source>
</evidence>
<evidence type="ECO:0000256" key="5">
    <source>
        <dbReference type="ARBA" id="ARBA00023150"/>
    </source>
</evidence>
<dbReference type="GO" id="GO:0006777">
    <property type="term" value="P:Mo-molybdopterin cofactor biosynthetic process"/>
    <property type="evidence" value="ECO:0007669"/>
    <property type="project" value="UniProtKB-KW"/>
</dbReference>
<dbReference type="EMBL" id="JACIJC010000002">
    <property type="protein sequence ID" value="MBB5685551.1"/>
    <property type="molecule type" value="Genomic_DNA"/>
</dbReference>
<dbReference type="Gene3D" id="3.90.1170.40">
    <property type="entry name" value="Molybdopterin biosynthesis MoaE subunit"/>
    <property type="match status" value="1"/>
</dbReference>
<accession>A0A7W9EFB7</accession>
<evidence type="ECO:0000256" key="11">
    <source>
        <dbReference type="ARBA" id="ARBA00032474"/>
    </source>
</evidence>
<evidence type="ECO:0000256" key="12">
    <source>
        <dbReference type="ARBA" id="ARBA00049878"/>
    </source>
</evidence>
<evidence type="ECO:0000256" key="7">
    <source>
        <dbReference type="ARBA" id="ARBA00026066"/>
    </source>
</evidence>
<dbReference type="GO" id="GO:0030366">
    <property type="term" value="F:molybdopterin synthase activity"/>
    <property type="evidence" value="ECO:0007669"/>
    <property type="project" value="UniProtKB-EC"/>
</dbReference>
<dbReference type="Proteomes" id="UP000549617">
    <property type="component" value="Unassembled WGS sequence"/>
</dbReference>
<name>A0A7W9EFB7_9SPHN</name>
<keyword evidence="14" id="KW-1185">Reference proteome</keyword>
<sequence>MIRIAAGPEDFDSAALVVALEALGGGAVATFTGLVRGEGGLTGLQLDHYPAMTEKVLGVIAASAMERWPLKGITIVHRTGLLAPGARIVFVGTVSAHRAAALEACHFLIDWLKTEAPFWKKEHFADGGQCWIEARAEDDAAKDKWV</sequence>
<dbReference type="InterPro" id="IPR036563">
    <property type="entry name" value="MoaE_sf"/>
</dbReference>
<evidence type="ECO:0000256" key="10">
    <source>
        <dbReference type="ARBA" id="ARBA00030781"/>
    </source>
</evidence>
<evidence type="ECO:0000256" key="2">
    <source>
        <dbReference type="ARBA" id="ARBA00005426"/>
    </source>
</evidence>
<comment type="subunit">
    <text evidence="7">Heterotetramer of 2 MoaD subunits and 2 MoaE subunits. Also stable as homodimer. The enzyme changes between these two forms during catalysis.</text>
</comment>
<dbReference type="AlphaFoldDB" id="A0A7W9EFB7"/>
<keyword evidence="5" id="KW-0501">Molybdenum cofactor biosynthesis</keyword>
<comment type="caution">
    <text evidence="13">The sequence shown here is derived from an EMBL/GenBank/DDBJ whole genome shotgun (WGS) entry which is preliminary data.</text>
</comment>
<evidence type="ECO:0000256" key="1">
    <source>
        <dbReference type="ARBA" id="ARBA00005046"/>
    </source>
</evidence>
<dbReference type="InterPro" id="IPR003448">
    <property type="entry name" value="Mopterin_biosynth_MoaE"/>
</dbReference>
<evidence type="ECO:0000313" key="13">
    <source>
        <dbReference type="EMBL" id="MBB5685551.1"/>
    </source>
</evidence>
<gene>
    <name evidence="13" type="ORF">FHS49_001559</name>
</gene>
<evidence type="ECO:0000256" key="4">
    <source>
        <dbReference type="ARBA" id="ARBA00013858"/>
    </source>
</evidence>
<reference evidence="13 14" key="1">
    <citation type="submission" date="2020-08" db="EMBL/GenBank/DDBJ databases">
        <title>Genomic Encyclopedia of Type Strains, Phase IV (KMG-IV): sequencing the most valuable type-strain genomes for metagenomic binning, comparative biology and taxonomic classification.</title>
        <authorList>
            <person name="Goeker M."/>
        </authorList>
    </citation>
    <scope>NUCLEOTIDE SEQUENCE [LARGE SCALE GENOMIC DNA]</scope>
    <source>
        <strain evidence="13 14">DSM 25079</strain>
    </source>
</reference>
<dbReference type="UniPathway" id="UPA00344"/>
<dbReference type="EC" id="2.8.1.12" evidence="3"/>
<comment type="catalytic activity">
    <reaction evidence="12">
        <text>2 [molybdopterin-synthase sulfur-carrier protein]-C-terminal-Gly-aminoethanethioate + cyclic pyranopterin phosphate + H2O = molybdopterin + 2 [molybdopterin-synthase sulfur-carrier protein]-C-terminal Gly-Gly + 2 H(+)</text>
        <dbReference type="Rhea" id="RHEA:26333"/>
        <dbReference type="Rhea" id="RHEA-COMP:12202"/>
        <dbReference type="Rhea" id="RHEA-COMP:19907"/>
        <dbReference type="ChEBI" id="CHEBI:15377"/>
        <dbReference type="ChEBI" id="CHEBI:15378"/>
        <dbReference type="ChEBI" id="CHEBI:58698"/>
        <dbReference type="ChEBI" id="CHEBI:59648"/>
        <dbReference type="ChEBI" id="CHEBI:90778"/>
        <dbReference type="ChEBI" id="CHEBI:232372"/>
        <dbReference type="EC" id="2.8.1.12"/>
    </reaction>
</comment>
<keyword evidence="13" id="KW-0808">Transferase</keyword>
<dbReference type="CDD" id="cd00756">
    <property type="entry name" value="MoaE"/>
    <property type="match status" value="1"/>
</dbReference>
<protein>
    <recommendedName>
        <fullName evidence="4">Molybdopterin synthase catalytic subunit</fullName>
        <ecNumber evidence="3">2.8.1.12</ecNumber>
    </recommendedName>
    <alternativeName>
        <fullName evidence="10">MPT synthase subunit 2</fullName>
    </alternativeName>
    <alternativeName>
        <fullName evidence="8">Molybdenum cofactor biosynthesis protein E</fullName>
    </alternativeName>
    <alternativeName>
        <fullName evidence="9">Molybdopterin-converting factor large subunit</fullName>
    </alternativeName>
    <alternativeName>
        <fullName evidence="11">Molybdopterin-converting factor subunit 2</fullName>
    </alternativeName>
</protein>
<organism evidence="13 14">
    <name type="scientific">Sphingobium boeckii</name>
    <dbReference type="NCBI Taxonomy" id="1082345"/>
    <lineage>
        <taxon>Bacteria</taxon>
        <taxon>Pseudomonadati</taxon>
        <taxon>Pseudomonadota</taxon>
        <taxon>Alphaproteobacteria</taxon>
        <taxon>Sphingomonadales</taxon>
        <taxon>Sphingomonadaceae</taxon>
        <taxon>Sphingobium</taxon>
    </lineage>
</organism>
<evidence type="ECO:0000256" key="9">
    <source>
        <dbReference type="ARBA" id="ARBA00030407"/>
    </source>
</evidence>
<comment type="function">
    <text evidence="6">Converts molybdopterin precursor Z into molybdopterin. This requires the incorporation of two sulfur atoms into precursor Z to generate a dithiolene group. The sulfur is provided by MoaD.</text>
</comment>
<evidence type="ECO:0000313" key="14">
    <source>
        <dbReference type="Proteomes" id="UP000549617"/>
    </source>
</evidence>
<comment type="pathway">
    <text evidence="1">Cofactor biosynthesis; molybdopterin biosynthesis.</text>
</comment>
<evidence type="ECO:0000256" key="6">
    <source>
        <dbReference type="ARBA" id="ARBA00025448"/>
    </source>
</evidence>
<dbReference type="PANTHER" id="PTHR23404">
    <property type="entry name" value="MOLYBDOPTERIN SYNTHASE RELATED"/>
    <property type="match status" value="1"/>
</dbReference>
<dbReference type="SUPFAM" id="SSF54690">
    <property type="entry name" value="Molybdopterin synthase subunit MoaE"/>
    <property type="match status" value="1"/>
</dbReference>